<evidence type="ECO:0000256" key="2">
    <source>
        <dbReference type="ARBA" id="ARBA00005064"/>
    </source>
</evidence>
<dbReference type="InterPro" id="IPR034723">
    <property type="entry name" value="Succ_CoA_betaA_euk"/>
</dbReference>
<dbReference type="SUPFAM" id="SSF56059">
    <property type="entry name" value="Glutathione synthetase ATP-binding domain-like"/>
    <property type="match status" value="1"/>
</dbReference>
<feature type="domain" description="ATP-grasp fold succinyl-CoA synthetase-type" evidence="15">
    <location>
        <begin position="58"/>
        <end position="265"/>
    </location>
</feature>
<gene>
    <name evidence="16" type="primary">sucla2</name>
    <name evidence="13" type="synonym">SUCLA2</name>
</gene>
<dbReference type="PANTHER" id="PTHR11815:SF1">
    <property type="entry name" value="SUCCINATE--COA LIGASE [ADP-FORMING] SUBUNIT BETA, MITOCHONDRIAL"/>
    <property type="match status" value="1"/>
</dbReference>
<dbReference type="Gene3D" id="3.30.1490.20">
    <property type="entry name" value="ATP-grasp fold, A domain"/>
    <property type="match status" value="1"/>
</dbReference>
<evidence type="ECO:0000313" key="17">
    <source>
        <dbReference type="Proteomes" id="UP000472262"/>
    </source>
</evidence>
<dbReference type="FunFam" id="3.40.50.261:FF:000001">
    <property type="entry name" value="Succinate--CoA ligase [ADP-forming] subunit beta"/>
    <property type="match status" value="1"/>
</dbReference>
<comment type="similarity">
    <text evidence="13">Belongs to the succinate/malate CoA ligase beta subunit family. ATP-specific subunit beta subfamily.</text>
</comment>
<keyword evidence="5 13" id="KW-0479">Metal-binding</keyword>
<dbReference type="PIRSF" id="PIRSF001554">
    <property type="entry name" value="SucCS_beta"/>
    <property type="match status" value="1"/>
</dbReference>
<evidence type="ECO:0000256" key="4">
    <source>
        <dbReference type="ARBA" id="ARBA00022598"/>
    </source>
</evidence>
<keyword evidence="8 13" id="KW-0460">Magnesium</keyword>
<dbReference type="HAMAP" id="MF_03220">
    <property type="entry name" value="Succ_CoA_betaA_euk"/>
    <property type="match status" value="1"/>
</dbReference>
<evidence type="ECO:0000259" key="14">
    <source>
        <dbReference type="Pfam" id="PF00549"/>
    </source>
</evidence>
<dbReference type="InParanoid" id="A0A672T475"/>
<dbReference type="EC" id="6.2.1.5" evidence="13"/>
<dbReference type="Ensembl" id="ENSSGRT00000115048.1">
    <property type="protein sequence ID" value="ENSSGRP00000108287.1"/>
    <property type="gene ID" value="ENSSGRG00000053333.1"/>
</dbReference>
<evidence type="ECO:0000256" key="3">
    <source>
        <dbReference type="ARBA" id="ARBA00022532"/>
    </source>
</evidence>
<evidence type="ECO:0000313" key="16">
    <source>
        <dbReference type="Ensembl" id="ENSSGRP00000108287.1"/>
    </source>
</evidence>
<evidence type="ECO:0000256" key="1">
    <source>
        <dbReference type="ARBA" id="ARBA00004173"/>
    </source>
</evidence>
<dbReference type="InterPro" id="IPR017866">
    <property type="entry name" value="Succ-CoA_synthase_bsu_CS"/>
</dbReference>
<keyword evidence="7 13" id="KW-0067">ATP-binding</keyword>
<evidence type="ECO:0000256" key="5">
    <source>
        <dbReference type="ARBA" id="ARBA00022723"/>
    </source>
</evidence>
<evidence type="ECO:0000256" key="8">
    <source>
        <dbReference type="ARBA" id="ARBA00022842"/>
    </source>
</evidence>
<dbReference type="Proteomes" id="UP000472262">
    <property type="component" value="Unassembled WGS sequence"/>
</dbReference>
<keyword evidence="3 13" id="KW-0816">Tricarboxylic acid cycle</keyword>
<keyword evidence="4 13" id="KW-0436">Ligase</keyword>
<dbReference type="FunFam" id="3.30.470.20:FF:000002">
    <property type="entry name" value="Succinate--CoA ligase [ADP-forming] subunit beta"/>
    <property type="match status" value="1"/>
</dbReference>
<evidence type="ECO:0000256" key="10">
    <source>
        <dbReference type="ARBA" id="ARBA00023128"/>
    </source>
</evidence>
<feature type="site" description="Important for substrate specificity" evidence="13">
    <location>
        <position position="97"/>
    </location>
</feature>
<evidence type="ECO:0000256" key="12">
    <source>
        <dbReference type="ARBA" id="ARBA00054304"/>
    </source>
</evidence>
<dbReference type="GO" id="GO:0004775">
    <property type="term" value="F:succinate-CoA ligase (ADP-forming) activity"/>
    <property type="evidence" value="ECO:0007669"/>
    <property type="project" value="UniProtKB-UniRule"/>
</dbReference>
<evidence type="ECO:0000256" key="7">
    <source>
        <dbReference type="ARBA" id="ARBA00022840"/>
    </source>
</evidence>
<dbReference type="PANTHER" id="PTHR11815">
    <property type="entry name" value="SUCCINYL-COA SYNTHETASE BETA CHAIN"/>
    <property type="match status" value="1"/>
</dbReference>
<comment type="function">
    <text evidence="12 13">ATP-specific succinyl-CoA synthetase functions in the citric acid cycle (TCA), coupling the hydrolysis of succinyl-CoA to the synthesis of ATP and thus represents the only step of substrate-level phosphorylation in the TCA. The beta subunit provides nucleotide specificity of the enzyme and binds the substrate succinate, while the binding sites for coenzyme A and phosphate are found in the alpha subunit.</text>
</comment>
<keyword evidence="9" id="KW-0809">Transit peptide</keyword>
<comment type="subunit">
    <text evidence="13">Heterodimer of an alpha and a beta subunit. The beta subunit determines specificity for ATP.</text>
</comment>
<accession>A0A672T475</accession>
<dbReference type="GO" id="GO:0006099">
    <property type="term" value="P:tricarboxylic acid cycle"/>
    <property type="evidence" value="ECO:0007669"/>
    <property type="project" value="UniProtKB-UniRule"/>
</dbReference>
<dbReference type="OMA" id="WIAARII"/>
<feature type="binding site" evidence="13">
    <location>
        <position position="261"/>
    </location>
    <ligand>
        <name>Mg(2+)</name>
        <dbReference type="ChEBI" id="CHEBI:18420"/>
    </ligand>
</feature>
<dbReference type="GO" id="GO:0005739">
    <property type="term" value="C:mitochondrion"/>
    <property type="evidence" value="ECO:0007669"/>
    <property type="project" value="UniProtKB-SubCell"/>
</dbReference>
<dbReference type="UniPathway" id="UPA00223">
    <property type="reaction ID" value="UER00999"/>
</dbReference>
<sequence>MATSLICGRLSAGLWHSGPRTTLSSAARVLGGTSGLFGNHGNQPSPMLSVQQQRNLSLHEYMSIGLLKEAGISVPTGLVASTPDEAYAVAKQIGSKDLVVKAQVLAGGRGKGTFEGGLKGGVRIVYSPEEARDISSKMIGKKLFTKQTGEAGRICNQVFICERRYPRREYYFAITMERSFQGPVLIGSSQGGVNIEDVAAENPDAIVKEPIDIMQGIKMDQAVKVAEKMGFPPALINEAAKNMLKLYDVFIKYDASMLEINPMVEDSSGIGTLKPIVSCIHRCFLLCFAVMCMDAKINFDSNAAYRQKKVFDMRDWTQEDARDRQAATADLNYIGLDGTIGCLVNGAGLAMATMDIIKLHGGTPANFLDVGGGATAQQVTEAFKLITSDKKVQAILVNIFGGIMRCDVIAQGIIMAVTDLELKIPIVVRLQGTRVDDAKALIAASPLKILACDDLDEAAKMVVKLSEIVSLAKEAQVDVKFQLPI</sequence>
<dbReference type="Gene3D" id="3.30.470.20">
    <property type="entry name" value="ATP-grasp fold, B domain"/>
    <property type="match status" value="1"/>
</dbReference>
<dbReference type="GO" id="GO:0005524">
    <property type="term" value="F:ATP binding"/>
    <property type="evidence" value="ECO:0007669"/>
    <property type="project" value="UniProtKB-UniRule"/>
</dbReference>
<feature type="binding site" evidence="13">
    <location>
        <position position="101"/>
    </location>
    <ligand>
        <name>ATP</name>
        <dbReference type="ChEBI" id="CHEBI:30616"/>
    </ligand>
</feature>
<evidence type="ECO:0000256" key="13">
    <source>
        <dbReference type="HAMAP-Rule" id="MF_03220"/>
    </source>
</evidence>
<proteinExistence type="inferred from homology"/>
<reference evidence="16" key="1">
    <citation type="submission" date="2025-08" db="UniProtKB">
        <authorList>
            <consortium name="Ensembl"/>
        </authorList>
    </citation>
    <scope>IDENTIFICATION</scope>
</reference>
<organism evidence="16 17">
    <name type="scientific">Sinocyclocheilus grahami</name>
    <name type="common">Dianchi golden-line fish</name>
    <name type="synonym">Barbus grahami</name>
    <dbReference type="NCBI Taxonomy" id="75366"/>
    <lineage>
        <taxon>Eukaryota</taxon>
        <taxon>Metazoa</taxon>
        <taxon>Chordata</taxon>
        <taxon>Craniata</taxon>
        <taxon>Vertebrata</taxon>
        <taxon>Euteleostomi</taxon>
        <taxon>Actinopterygii</taxon>
        <taxon>Neopterygii</taxon>
        <taxon>Teleostei</taxon>
        <taxon>Ostariophysi</taxon>
        <taxon>Cypriniformes</taxon>
        <taxon>Cyprinidae</taxon>
        <taxon>Cyprininae</taxon>
        <taxon>Sinocyclocheilus</taxon>
    </lineage>
</organism>
<dbReference type="AlphaFoldDB" id="A0A672T475"/>
<comment type="catalytic activity">
    <reaction evidence="11 13">
        <text>succinate + ATP + CoA = succinyl-CoA + ADP + phosphate</text>
        <dbReference type="Rhea" id="RHEA:17661"/>
        <dbReference type="ChEBI" id="CHEBI:30031"/>
        <dbReference type="ChEBI" id="CHEBI:30616"/>
        <dbReference type="ChEBI" id="CHEBI:43474"/>
        <dbReference type="ChEBI" id="CHEBI:57287"/>
        <dbReference type="ChEBI" id="CHEBI:57292"/>
        <dbReference type="ChEBI" id="CHEBI:456216"/>
        <dbReference type="EC" id="6.2.1.5"/>
    </reaction>
</comment>
<dbReference type="FunFam" id="3.30.1490.20:FF:000040">
    <property type="entry name" value="Succinate--CoA ligase [ADP-forming] subunit beta mitochondrial"/>
    <property type="match status" value="1"/>
</dbReference>
<dbReference type="SUPFAM" id="SSF52210">
    <property type="entry name" value="Succinyl-CoA synthetase domains"/>
    <property type="match status" value="1"/>
</dbReference>
<keyword evidence="6 13" id="KW-0547">Nucleotide-binding</keyword>
<dbReference type="InterPro" id="IPR005809">
    <property type="entry name" value="Succ_CoA_ligase-like_bsu"/>
</dbReference>
<dbReference type="InterPro" id="IPR013815">
    <property type="entry name" value="ATP_grasp_subdomain_1"/>
</dbReference>
<feature type="binding site" evidence="13">
    <location>
        <position position="294"/>
    </location>
    <ligand>
        <name>Mg(2+)</name>
        <dbReference type="ChEBI" id="CHEBI:18420"/>
    </ligand>
</feature>
<comment type="pathway">
    <text evidence="2 13">Carbohydrate metabolism; tricarboxylic acid cycle; succinate from succinyl-CoA (ligase route): step 1/1.</text>
</comment>
<dbReference type="Gene3D" id="3.40.50.261">
    <property type="entry name" value="Succinyl-CoA synthetase domains"/>
    <property type="match status" value="1"/>
</dbReference>
<keyword evidence="17" id="KW-1185">Reference proteome</keyword>
<feature type="site" description="Important for substrate specificity" evidence="13">
    <location>
        <position position="165"/>
    </location>
</feature>
<dbReference type="GO" id="GO:0006104">
    <property type="term" value="P:succinyl-CoA metabolic process"/>
    <property type="evidence" value="ECO:0007669"/>
    <property type="project" value="TreeGrafter"/>
</dbReference>
<name>A0A672T475_SINGR</name>
<dbReference type="InterPro" id="IPR013650">
    <property type="entry name" value="ATP-grasp_succ-CoA_synth-type"/>
</dbReference>
<dbReference type="Pfam" id="PF08442">
    <property type="entry name" value="ATP-grasp_2"/>
    <property type="match status" value="1"/>
</dbReference>
<feature type="binding site" evidence="13">
    <location>
        <begin position="402"/>
        <end position="404"/>
    </location>
    <ligand>
        <name>substrate</name>
        <note>ligand shared with subunit alpha</note>
    </ligand>
</feature>
<feature type="binding site" evidence="13">
    <location>
        <begin position="108"/>
        <end position="110"/>
    </location>
    <ligand>
        <name>ATP</name>
        <dbReference type="ChEBI" id="CHEBI:30616"/>
    </ligand>
</feature>
<feature type="binding site" evidence="13">
    <location>
        <position position="345"/>
    </location>
    <ligand>
        <name>substrate</name>
        <note>ligand shared with subunit alpha</note>
    </ligand>
</feature>
<evidence type="ECO:0000259" key="15">
    <source>
        <dbReference type="Pfam" id="PF08442"/>
    </source>
</evidence>
<protein>
    <recommendedName>
        <fullName evidence="13">Succinate--CoA ligase [ADP-forming] subunit beta, mitochondrial</fullName>
        <ecNumber evidence="13">6.2.1.5</ecNumber>
    </recommendedName>
    <alternativeName>
        <fullName evidence="13">ATP-specific succinyl-CoA synthetase subunit beta</fullName>
        <shortName evidence="13">A-SCS</shortName>
    </alternativeName>
    <alternativeName>
        <fullName evidence="13">Succinyl-CoA synthetase beta-A chain</fullName>
        <shortName evidence="13">SCS-betaA</shortName>
    </alternativeName>
</protein>
<reference evidence="16" key="2">
    <citation type="submission" date="2025-09" db="UniProtKB">
        <authorList>
            <consortium name="Ensembl"/>
        </authorList>
    </citation>
    <scope>IDENTIFICATION</scope>
</reference>
<comment type="subcellular location">
    <subcellularLocation>
        <location evidence="1 13">Mitochondrion</location>
    </subcellularLocation>
</comment>
<evidence type="ECO:0000256" key="11">
    <source>
        <dbReference type="ARBA" id="ARBA00050456"/>
    </source>
</evidence>
<comment type="cofactor">
    <cofactor evidence="13">
        <name>Mg(2+)</name>
        <dbReference type="ChEBI" id="CHEBI:18420"/>
    </cofactor>
    <text evidence="13">Binds 1 Mg(2+) ion per subunit.</text>
</comment>
<dbReference type="PROSITE" id="PS01217">
    <property type="entry name" value="SUCCINYL_COA_LIG_3"/>
    <property type="match status" value="1"/>
</dbReference>
<dbReference type="HAMAP" id="MF_00558">
    <property type="entry name" value="Succ_CoA_beta"/>
    <property type="match status" value="1"/>
</dbReference>
<evidence type="ECO:0000256" key="6">
    <source>
        <dbReference type="ARBA" id="ARBA00022741"/>
    </source>
</evidence>
<dbReference type="InterPro" id="IPR005811">
    <property type="entry name" value="SUCC_ACL_C"/>
</dbReference>
<dbReference type="InterPro" id="IPR016102">
    <property type="entry name" value="Succinyl-CoA_synth-like"/>
</dbReference>
<keyword evidence="10 13" id="KW-0496">Mitochondrion</keyword>
<dbReference type="GO" id="GO:0042709">
    <property type="term" value="C:succinate-CoA ligase complex"/>
    <property type="evidence" value="ECO:0007669"/>
    <property type="project" value="TreeGrafter"/>
</dbReference>
<feature type="domain" description="ATP-citrate synthase/succinyl-CoA ligase C-terminal" evidence="14">
    <location>
        <begin position="343"/>
        <end position="463"/>
    </location>
</feature>
<dbReference type="NCBIfam" id="NF001913">
    <property type="entry name" value="PRK00696.1"/>
    <property type="match status" value="1"/>
</dbReference>
<dbReference type="GO" id="GO:0000287">
    <property type="term" value="F:magnesium ion binding"/>
    <property type="evidence" value="ECO:0007669"/>
    <property type="project" value="UniProtKB-UniRule"/>
</dbReference>
<evidence type="ECO:0000256" key="9">
    <source>
        <dbReference type="ARBA" id="ARBA00022946"/>
    </source>
</evidence>
<dbReference type="Pfam" id="PF00549">
    <property type="entry name" value="Ligase_CoA"/>
    <property type="match status" value="1"/>
</dbReference>